<evidence type="ECO:0000256" key="7">
    <source>
        <dbReference type="ARBA" id="ARBA00022989"/>
    </source>
</evidence>
<reference evidence="15" key="2">
    <citation type="journal article" date="2023" name="Plants (Basel)">
        <title>Annotation of the Turnera subulata (Passifloraceae) Draft Genome Reveals the S-Locus Evolved after the Divergence of Turneroideae from Passifloroideae in a Stepwise Manner.</title>
        <authorList>
            <person name="Henning P.M."/>
            <person name="Roalson E.H."/>
            <person name="Mir W."/>
            <person name="McCubbin A.G."/>
            <person name="Shore J.S."/>
        </authorList>
    </citation>
    <scope>NUCLEOTIDE SEQUENCE</scope>
    <source>
        <strain evidence="15">F60SS</strain>
    </source>
</reference>
<evidence type="ECO:0000313" key="15">
    <source>
        <dbReference type="EMBL" id="KAJ4829707.1"/>
    </source>
</evidence>
<keyword evidence="11 14" id="KW-0472">Membrane</keyword>
<evidence type="ECO:0000256" key="13">
    <source>
        <dbReference type="RuleBase" id="RU000461"/>
    </source>
</evidence>
<gene>
    <name evidence="15" type="ORF">Tsubulata_027572</name>
</gene>
<dbReference type="PRINTS" id="PR00463">
    <property type="entry name" value="EP450I"/>
</dbReference>
<dbReference type="AlphaFoldDB" id="A0A9Q0FE64"/>
<evidence type="ECO:0000256" key="10">
    <source>
        <dbReference type="ARBA" id="ARBA00023033"/>
    </source>
</evidence>
<keyword evidence="5 14" id="KW-0812">Transmembrane</keyword>
<dbReference type="InterPro" id="IPR017972">
    <property type="entry name" value="Cyt_P450_CS"/>
</dbReference>
<dbReference type="InterPro" id="IPR001128">
    <property type="entry name" value="Cyt_P450"/>
</dbReference>
<sequence>MAATDAIFFLSFLFFLWFFCSFLVKSIRSHRNGGTKALNPPPSPPAIPFIGHLHLLGSVLAKSLHSLADKYGPFIQLRMGASECYVVSDANLAKEVLKTNELNFVSRLEFDTSDYNIYRGSGFITAPYNAYWRFMKKLCMTRLLSTTQLNQLVHIREQEMEKLVESLVETSKKGESCELKQALMTMTNNVICRMAMNTRCMGTENEARDIKKFVNQIVALGGKLSMGNVLGPLAKLDLFGHGRQLEKVLRKFDGLVEKIIKEHEEKQMNGAGSSLEGRDLMDILLEISQDPNAEMKLTKKEIKAFFLDVIIAGTDTSALTSQWILAELINHRRVFSKLREEINSVAGPNRLVKESDLPNLPYLQAVVKEALRLHPPSPIVLRECIEDCKINGYDLKGKTRMIVNVYTIQRDPSLWTDPEEFIPERFMVDSDKNPEQRQLDIRGQNFSYLPFGTGRRACPGSSLAYTVVQFTIATLVQCFDWEVKGGEKINMDEGSGFSMGMAHQLESYPITHFNPFSSNSKMA</sequence>
<accession>A0A9Q0FE64</accession>
<evidence type="ECO:0000256" key="11">
    <source>
        <dbReference type="ARBA" id="ARBA00023136"/>
    </source>
</evidence>
<protein>
    <submittedName>
        <fullName evidence="15">Uncharacterized protein</fullName>
    </submittedName>
</protein>
<dbReference type="GO" id="GO:0005506">
    <property type="term" value="F:iron ion binding"/>
    <property type="evidence" value="ECO:0007669"/>
    <property type="project" value="InterPro"/>
</dbReference>
<feature type="transmembrane region" description="Helical" evidence="14">
    <location>
        <begin position="6"/>
        <end position="24"/>
    </location>
</feature>
<dbReference type="InterPro" id="IPR002401">
    <property type="entry name" value="Cyt_P450_E_grp-I"/>
</dbReference>
<dbReference type="GO" id="GO:0016020">
    <property type="term" value="C:membrane"/>
    <property type="evidence" value="ECO:0007669"/>
    <property type="project" value="UniProtKB-SubCell"/>
</dbReference>
<keyword evidence="7 14" id="KW-1133">Transmembrane helix</keyword>
<evidence type="ECO:0000256" key="9">
    <source>
        <dbReference type="ARBA" id="ARBA00023004"/>
    </source>
</evidence>
<comment type="cofactor">
    <cofactor evidence="1 12">
        <name>heme</name>
        <dbReference type="ChEBI" id="CHEBI:30413"/>
    </cofactor>
</comment>
<dbReference type="EMBL" id="JAKUCV010005823">
    <property type="protein sequence ID" value="KAJ4829707.1"/>
    <property type="molecule type" value="Genomic_DNA"/>
</dbReference>
<evidence type="ECO:0000256" key="8">
    <source>
        <dbReference type="ARBA" id="ARBA00023002"/>
    </source>
</evidence>
<dbReference type="Proteomes" id="UP001141552">
    <property type="component" value="Unassembled WGS sequence"/>
</dbReference>
<dbReference type="GO" id="GO:0020037">
    <property type="term" value="F:heme binding"/>
    <property type="evidence" value="ECO:0007669"/>
    <property type="project" value="InterPro"/>
</dbReference>
<organism evidence="15 16">
    <name type="scientific">Turnera subulata</name>
    <dbReference type="NCBI Taxonomy" id="218843"/>
    <lineage>
        <taxon>Eukaryota</taxon>
        <taxon>Viridiplantae</taxon>
        <taxon>Streptophyta</taxon>
        <taxon>Embryophyta</taxon>
        <taxon>Tracheophyta</taxon>
        <taxon>Spermatophyta</taxon>
        <taxon>Magnoliopsida</taxon>
        <taxon>eudicotyledons</taxon>
        <taxon>Gunneridae</taxon>
        <taxon>Pentapetalae</taxon>
        <taxon>rosids</taxon>
        <taxon>fabids</taxon>
        <taxon>Malpighiales</taxon>
        <taxon>Passifloraceae</taxon>
        <taxon>Turnera</taxon>
    </lineage>
</organism>
<reference evidence="15" key="1">
    <citation type="submission" date="2022-02" db="EMBL/GenBank/DDBJ databases">
        <authorList>
            <person name="Henning P.M."/>
            <person name="McCubbin A.G."/>
            <person name="Shore J.S."/>
        </authorList>
    </citation>
    <scope>NUCLEOTIDE SEQUENCE</scope>
    <source>
        <strain evidence="15">F60SS</strain>
        <tissue evidence="15">Leaves</tissue>
    </source>
</reference>
<dbReference type="CDD" id="cd20655">
    <property type="entry name" value="CYP93"/>
    <property type="match status" value="1"/>
</dbReference>
<comment type="caution">
    <text evidence="15">The sequence shown here is derived from an EMBL/GenBank/DDBJ whole genome shotgun (WGS) entry which is preliminary data.</text>
</comment>
<dbReference type="FunFam" id="1.10.630.10:FF:000019">
    <property type="entry name" value="Cytochrome P450 family protein"/>
    <property type="match status" value="1"/>
</dbReference>
<dbReference type="PANTHER" id="PTHR47944:SF17">
    <property type="entry name" value="3,9-DIHYDROXYPTEROCARPAN 6A-MONOOXYGENASE"/>
    <property type="match status" value="1"/>
</dbReference>
<evidence type="ECO:0000256" key="12">
    <source>
        <dbReference type="PIRSR" id="PIRSR602401-1"/>
    </source>
</evidence>
<evidence type="ECO:0000256" key="14">
    <source>
        <dbReference type="SAM" id="Phobius"/>
    </source>
</evidence>
<dbReference type="GO" id="GO:0016705">
    <property type="term" value="F:oxidoreductase activity, acting on paired donors, with incorporation or reduction of molecular oxygen"/>
    <property type="evidence" value="ECO:0007669"/>
    <property type="project" value="InterPro"/>
</dbReference>
<evidence type="ECO:0000256" key="3">
    <source>
        <dbReference type="ARBA" id="ARBA00010617"/>
    </source>
</evidence>
<keyword evidence="9 12" id="KW-0408">Iron</keyword>
<feature type="binding site" description="axial binding residue" evidence="12">
    <location>
        <position position="458"/>
    </location>
    <ligand>
        <name>heme</name>
        <dbReference type="ChEBI" id="CHEBI:30413"/>
    </ligand>
    <ligandPart>
        <name>Fe</name>
        <dbReference type="ChEBI" id="CHEBI:18248"/>
    </ligandPart>
</feature>
<dbReference type="InterPro" id="IPR036396">
    <property type="entry name" value="Cyt_P450_sf"/>
</dbReference>
<keyword evidence="16" id="KW-1185">Reference proteome</keyword>
<keyword evidence="10 13" id="KW-0503">Monooxygenase</keyword>
<evidence type="ECO:0000256" key="5">
    <source>
        <dbReference type="ARBA" id="ARBA00022692"/>
    </source>
</evidence>
<evidence type="ECO:0000256" key="4">
    <source>
        <dbReference type="ARBA" id="ARBA00022617"/>
    </source>
</evidence>
<evidence type="ECO:0000256" key="1">
    <source>
        <dbReference type="ARBA" id="ARBA00001971"/>
    </source>
</evidence>
<keyword evidence="4 12" id="KW-0349">Heme</keyword>
<dbReference type="Gene3D" id="1.10.630.10">
    <property type="entry name" value="Cytochrome P450"/>
    <property type="match status" value="1"/>
</dbReference>
<dbReference type="PRINTS" id="PR00385">
    <property type="entry name" value="P450"/>
</dbReference>
<evidence type="ECO:0000256" key="2">
    <source>
        <dbReference type="ARBA" id="ARBA00004167"/>
    </source>
</evidence>
<dbReference type="GO" id="GO:0004497">
    <property type="term" value="F:monooxygenase activity"/>
    <property type="evidence" value="ECO:0007669"/>
    <property type="project" value="UniProtKB-KW"/>
</dbReference>
<comment type="subcellular location">
    <subcellularLocation>
        <location evidence="2">Membrane</location>
        <topology evidence="2">Single-pass membrane protein</topology>
    </subcellularLocation>
</comment>
<proteinExistence type="inferred from homology"/>
<dbReference type="SUPFAM" id="SSF48264">
    <property type="entry name" value="Cytochrome P450"/>
    <property type="match status" value="1"/>
</dbReference>
<dbReference type="Pfam" id="PF00067">
    <property type="entry name" value="p450"/>
    <property type="match status" value="1"/>
</dbReference>
<comment type="similarity">
    <text evidence="3 13">Belongs to the cytochrome P450 family.</text>
</comment>
<evidence type="ECO:0000256" key="6">
    <source>
        <dbReference type="ARBA" id="ARBA00022723"/>
    </source>
</evidence>
<dbReference type="PANTHER" id="PTHR47944">
    <property type="entry name" value="CYTOCHROME P450 98A9"/>
    <property type="match status" value="1"/>
</dbReference>
<dbReference type="PROSITE" id="PS00086">
    <property type="entry name" value="CYTOCHROME_P450"/>
    <property type="match status" value="1"/>
</dbReference>
<evidence type="ECO:0000313" key="16">
    <source>
        <dbReference type="Proteomes" id="UP001141552"/>
    </source>
</evidence>
<name>A0A9Q0FE64_9ROSI</name>
<dbReference type="OrthoDB" id="43580at2759"/>
<keyword evidence="6 12" id="KW-0479">Metal-binding</keyword>
<keyword evidence="8 13" id="KW-0560">Oxidoreductase</keyword>